<dbReference type="AlphaFoldDB" id="Q6LIS1"/>
<evidence type="ECO:0000313" key="2">
    <source>
        <dbReference type="Proteomes" id="UP000000593"/>
    </source>
</evidence>
<dbReference type="KEGG" id="ppr:PBPRB0937"/>
<sequence>MMNRIVIFTVTGAALAGGVYLLWRKQQLVSVLHPNKPTQKPNLIKPTQPEKDTGILGEIMDTVNNVFAPRGVRNNNPLNIRESRGDTTQWQGERLTNDDEAFEEFTHVKFGFRAGARVLRSYQRRGINTIYSIVHTFAPTNENDSNHYADMVSKWTGIPKNEPINALDNSQVTKVLQAMARMEVGRKYPMSAVMEGVKLA</sequence>
<dbReference type="EMBL" id="CR378678">
    <property type="protein sequence ID" value="CAG22809.1"/>
    <property type="molecule type" value="Genomic_DNA"/>
</dbReference>
<dbReference type="Proteomes" id="UP000000593">
    <property type="component" value="Chromosome 2"/>
</dbReference>
<name>Q6LIS1_PHOPR</name>
<reference evidence="2" key="1">
    <citation type="journal article" date="2005" name="Science">
        <title>Life at depth: Photobacterium profundum genome sequence and expression analysis.</title>
        <authorList>
            <person name="Vezzi A."/>
            <person name="Campanaro S."/>
            <person name="D'Angelo M."/>
            <person name="Simonato F."/>
            <person name="Vitulo N."/>
            <person name="Lauro F.M."/>
            <person name="Cestaro A."/>
            <person name="Malacrida G."/>
            <person name="Simionati B."/>
            <person name="Cannata N."/>
            <person name="Romualdi C."/>
            <person name="Bartlett D.H."/>
            <person name="Valle G."/>
        </authorList>
    </citation>
    <scope>NUCLEOTIDE SEQUENCE [LARGE SCALE GENOMIC DNA]</scope>
    <source>
        <strain evidence="2">ATCC BAA-1253 / SS9</strain>
    </source>
</reference>
<keyword evidence="2" id="KW-1185">Reference proteome</keyword>
<proteinExistence type="predicted"/>
<gene>
    <name evidence="1" type="primary">VP1566</name>
    <name evidence="1" type="ordered locus">PBPRB0937</name>
</gene>
<accession>Q6LIS1</accession>
<evidence type="ECO:0000313" key="1">
    <source>
        <dbReference type="EMBL" id="CAG22809.1"/>
    </source>
</evidence>
<protein>
    <recommendedName>
        <fullName evidence="3">Virion protein</fullName>
    </recommendedName>
</protein>
<evidence type="ECO:0008006" key="3">
    <source>
        <dbReference type="Google" id="ProtNLM"/>
    </source>
</evidence>
<organism evidence="1 2">
    <name type="scientific">Photobacterium profundum (strain SS9)</name>
    <dbReference type="NCBI Taxonomy" id="298386"/>
    <lineage>
        <taxon>Bacteria</taxon>
        <taxon>Pseudomonadati</taxon>
        <taxon>Pseudomonadota</taxon>
        <taxon>Gammaproteobacteria</taxon>
        <taxon>Vibrionales</taxon>
        <taxon>Vibrionaceae</taxon>
        <taxon>Photobacterium</taxon>
    </lineage>
</organism>
<dbReference type="eggNOG" id="ENOG5032ZB3">
    <property type="taxonomic scope" value="Bacteria"/>
</dbReference>
<dbReference type="STRING" id="298386.PBPRB0937"/>
<dbReference type="RefSeq" id="WP_011221007.1">
    <property type="nucleotide sequence ID" value="NC_006371.1"/>
</dbReference>
<dbReference type="HOGENOM" id="CLU_123271_0_0_6"/>